<sequence>MANEINPFLSSILITDITGFEPYVTKNNPKFFQQKLKKAKAYAKKTNINGKTTYLLSCNNPCTDSKRGRIKNLTVNHNYSFNTSMPKDSLKWISLFKIRTRVEKTIAQLKNFIQINSFKVKNTKSLKSEIILACIT</sequence>
<gene>
    <name evidence="1" type="ORF">GOQ27_08295</name>
</gene>
<evidence type="ECO:0008006" key="3">
    <source>
        <dbReference type="Google" id="ProtNLM"/>
    </source>
</evidence>
<dbReference type="RefSeq" id="WP_203366389.1">
    <property type="nucleotide sequence ID" value="NZ_WSFT01000033.1"/>
</dbReference>
<name>A0A942Z7A2_9FIRM</name>
<keyword evidence="2" id="KW-1185">Reference proteome</keyword>
<protein>
    <recommendedName>
        <fullName evidence="3">Transposase DDE domain-containing protein</fullName>
    </recommendedName>
</protein>
<reference evidence="1" key="1">
    <citation type="submission" date="2019-12" db="EMBL/GenBank/DDBJ databases">
        <title>Clostridiaceae gen. nov. sp. nov., isolated from sediment in Xinjiang, China.</title>
        <authorList>
            <person name="Zhang R."/>
        </authorList>
    </citation>
    <scope>NUCLEOTIDE SEQUENCE</scope>
    <source>
        <strain evidence="1">D2Q-11</strain>
    </source>
</reference>
<dbReference type="EMBL" id="WSFT01000033">
    <property type="protein sequence ID" value="MBS4538462.1"/>
    <property type="molecule type" value="Genomic_DNA"/>
</dbReference>
<proteinExistence type="predicted"/>
<comment type="caution">
    <text evidence="1">The sequence shown here is derived from an EMBL/GenBank/DDBJ whole genome shotgun (WGS) entry which is preliminary data.</text>
</comment>
<organism evidence="1 2">
    <name type="scientific">Anaeromonas frigoriresistens</name>
    <dbReference type="NCBI Taxonomy" id="2683708"/>
    <lineage>
        <taxon>Bacteria</taxon>
        <taxon>Bacillati</taxon>
        <taxon>Bacillota</taxon>
        <taxon>Tissierellia</taxon>
        <taxon>Tissierellales</taxon>
        <taxon>Thermohalobacteraceae</taxon>
        <taxon>Anaeromonas</taxon>
    </lineage>
</organism>
<dbReference type="AlphaFoldDB" id="A0A942Z7A2"/>
<accession>A0A942Z7A2</accession>
<evidence type="ECO:0000313" key="2">
    <source>
        <dbReference type="Proteomes" id="UP000724672"/>
    </source>
</evidence>
<evidence type="ECO:0000313" key="1">
    <source>
        <dbReference type="EMBL" id="MBS4538462.1"/>
    </source>
</evidence>
<dbReference type="Proteomes" id="UP000724672">
    <property type="component" value="Unassembled WGS sequence"/>
</dbReference>